<dbReference type="Proteomes" id="UP000814033">
    <property type="component" value="Unassembled WGS sequence"/>
</dbReference>
<protein>
    <submittedName>
        <fullName evidence="1">Uncharacterized protein</fullName>
    </submittedName>
</protein>
<gene>
    <name evidence="1" type="ORF">FA95DRAFT_684771</name>
</gene>
<reference evidence="1" key="1">
    <citation type="submission" date="2021-02" db="EMBL/GenBank/DDBJ databases">
        <authorList>
            <consortium name="DOE Joint Genome Institute"/>
            <person name="Ahrendt S."/>
            <person name="Looney B.P."/>
            <person name="Miyauchi S."/>
            <person name="Morin E."/>
            <person name="Drula E."/>
            <person name="Courty P.E."/>
            <person name="Chicoki N."/>
            <person name="Fauchery L."/>
            <person name="Kohler A."/>
            <person name="Kuo A."/>
            <person name="Labutti K."/>
            <person name="Pangilinan J."/>
            <person name="Lipzen A."/>
            <person name="Riley R."/>
            <person name="Andreopoulos W."/>
            <person name="He G."/>
            <person name="Johnson J."/>
            <person name="Barry K.W."/>
            <person name="Grigoriev I.V."/>
            <person name="Nagy L."/>
            <person name="Hibbett D."/>
            <person name="Henrissat B."/>
            <person name="Matheny P.B."/>
            <person name="Labbe J."/>
            <person name="Martin F."/>
        </authorList>
    </citation>
    <scope>NUCLEOTIDE SEQUENCE</scope>
    <source>
        <strain evidence="1">FP105234-sp</strain>
    </source>
</reference>
<keyword evidence="2" id="KW-1185">Reference proteome</keyword>
<evidence type="ECO:0000313" key="2">
    <source>
        <dbReference type="Proteomes" id="UP000814033"/>
    </source>
</evidence>
<proteinExistence type="predicted"/>
<accession>A0ACB8S0U8</accession>
<organism evidence="1 2">
    <name type="scientific">Auriscalpium vulgare</name>
    <dbReference type="NCBI Taxonomy" id="40419"/>
    <lineage>
        <taxon>Eukaryota</taxon>
        <taxon>Fungi</taxon>
        <taxon>Dikarya</taxon>
        <taxon>Basidiomycota</taxon>
        <taxon>Agaricomycotina</taxon>
        <taxon>Agaricomycetes</taxon>
        <taxon>Russulales</taxon>
        <taxon>Auriscalpiaceae</taxon>
        <taxon>Auriscalpium</taxon>
    </lineage>
</organism>
<evidence type="ECO:0000313" key="1">
    <source>
        <dbReference type="EMBL" id="KAI0050104.1"/>
    </source>
</evidence>
<reference evidence="1" key="2">
    <citation type="journal article" date="2022" name="New Phytol.">
        <title>Evolutionary transition to the ectomycorrhizal habit in the genomes of a hyperdiverse lineage of mushroom-forming fungi.</title>
        <authorList>
            <person name="Looney B."/>
            <person name="Miyauchi S."/>
            <person name="Morin E."/>
            <person name="Drula E."/>
            <person name="Courty P.E."/>
            <person name="Kohler A."/>
            <person name="Kuo A."/>
            <person name="LaButti K."/>
            <person name="Pangilinan J."/>
            <person name="Lipzen A."/>
            <person name="Riley R."/>
            <person name="Andreopoulos W."/>
            <person name="He G."/>
            <person name="Johnson J."/>
            <person name="Nolan M."/>
            <person name="Tritt A."/>
            <person name="Barry K.W."/>
            <person name="Grigoriev I.V."/>
            <person name="Nagy L.G."/>
            <person name="Hibbett D."/>
            <person name="Henrissat B."/>
            <person name="Matheny P.B."/>
            <person name="Labbe J."/>
            <person name="Martin F.M."/>
        </authorList>
    </citation>
    <scope>NUCLEOTIDE SEQUENCE</scope>
    <source>
        <strain evidence="1">FP105234-sp</strain>
    </source>
</reference>
<sequence>MLQLLFLNSSVNHHGRGQTPSSRAIAPTTCGTVASHGDTVTPLAPPVERDGADDGALVLLAGGAELGEEIGDVNEGNADVGVEDRGEDVTALVEFGCTVDEAFDVDLEALAPVLDDAPAGMSASRAHTVSCSVSCALLDDEELGDAELPAKRRVLLSCLGQRLIAQHYAPDGHKVSKYCLAASRSDAGHSLPKHDPPSNAKAGWQKHVVFDLVPIRPSVETYRVHEGDARGTVQHSLHGCCTEQSTLGWRLSSTG</sequence>
<dbReference type="EMBL" id="MU275865">
    <property type="protein sequence ID" value="KAI0050104.1"/>
    <property type="molecule type" value="Genomic_DNA"/>
</dbReference>
<name>A0ACB8S0U8_9AGAM</name>
<comment type="caution">
    <text evidence="1">The sequence shown here is derived from an EMBL/GenBank/DDBJ whole genome shotgun (WGS) entry which is preliminary data.</text>
</comment>